<feature type="domain" description="Protein kinase" evidence="2">
    <location>
        <begin position="1"/>
        <end position="243"/>
    </location>
</feature>
<gene>
    <name evidence="3" type="ORF">NCGR_LOCUS53743</name>
</gene>
<dbReference type="InterPro" id="IPR008962">
    <property type="entry name" value="PapD-like_sf"/>
</dbReference>
<keyword evidence="4" id="KW-1185">Reference proteome</keyword>
<dbReference type="SUPFAM" id="SSF49354">
    <property type="entry name" value="PapD-like"/>
    <property type="match status" value="1"/>
</dbReference>
<evidence type="ECO:0000256" key="1">
    <source>
        <dbReference type="PROSITE-ProRule" id="PRU10141"/>
    </source>
</evidence>
<accession>A0A811RJ74</accession>
<dbReference type="OrthoDB" id="582756at2759"/>
<keyword evidence="1" id="KW-0547">Nucleotide-binding</keyword>
<sequence>MDIYQDDNYVNLVRALDDENVGPIGLPFFILKAITAGFSDNQLIGRGGFGAVYKGALQNNVVVAVKKLHDIIEILEENFQREVACLVEVKHKNIVRFLGYCSETQEVWVPHEGKYSWANVRQRGYMAPEFLRDGTITLKIDIYSLGVIIMEILMGCREYPNVDEVLESWANTFQTTESHVLLEQVKVCAEIGINCRHDDPSKRPAIEDIICRLVETDISYSCSIVRSVASTSSSSAGQYHSFLQLQVHPVELCFPFVAKKRIQCSLNLINRTNGYANYWVIPQFPEIYFIHKLSFILGPMSTGSLNVTMVEQEKPPPDLGIFKILMITMGSERELKDVVSSIGNEPKIDGGFQKLVEELGEEVHSATVTAVDCQPRETSSPPKTVSSVSFTSMGAVDVHPTKPWILAGGDNYLTIWDHNEEATVFALDVNEEGSTIPKLGIVAVKFIPRKQWFVTTDFAGFVHVYSCETWQKTKTFRATSSNCVMSLAIHPTYPYLLLACFDGLFELWNWDKGWTCSRKVRSSSHSSTQSYFIVKFNPNNTETFTSGDRYSGLKVWSINDLNKPITTIQQNCKYMLYDHVFTEASQNHVVVDKDGLTIWDLQTATRVHTLYETGKYFNTAVACHPTLPLIVAATLHGVSIAMKNVSLVSYGRT</sequence>
<feature type="binding site" evidence="1">
    <location>
        <position position="67"/>
    </location>
    <ligand>
        <name>ATP</name>
        <dbReference type="ChEBI" id="CHEBI:30616"/>
    </ligand>
</feature>
<proteinExistence type="predicted"/>
<dbReference type="Gene3D" id="2.130.10.10">
    <property type="entry name" value="YVTN repeat-like/Quinoprotein amine dehydrogenase"/>
    <property type="match status" value="1"/>
</dbReference>
<keyword evidence="1" id="KW-0067">ATP-binding</keyword>
<evidence type="ECO:0000313" key="3">
    <source>
        <dbReference type="EMBL" id="CAD6270451.1"/>
    </source>
</evidence>
<dbReference type="Proteomes" id="UP000604825">
    <property type="component" value="Unassembled WGS sequence"/>
</dbReference>
<dbReference type="InterPro" id="IPR001245">
    <property type="entry name" value="Ser-Thr/Tyr_kinase_cat_dom"/>
</dbReference>
<name>A0A811RJ74_9POAL</name>
<dbReference type="SUPFAM" id="SSF56112">
    <property type="entry name" value="Protein kinase-like (PK-like)"/>
    <property type="match status" value="1"/>
</dbReference>
<dbReference type="Pfam" id="PF00400">
    <property type="entry name" value="WD40"/>
    <property type="match status" value="2"/>
</dbReference>
<dbReference type="Gene3D" id="2.60.40.10">
    <property type="entry name" value="Immunoglobulins"/>
    <property type="match status" value="1"/>
</dbReference>
<reference evidence="3" key="1">
    <citation type="submission" date="2020-10" db="EMBL/GenBank/DDBJ databases">
        <authorList>
            <person name="Han B."/>
            <person name="Lu T."/>
            <person name="Zhao Q."/>
            <person name="Huang X."/>
            <person name="Zhao Y."/>
        </authorList>
    </citation>
    <scope>NUCLEOTIDE SEQUENCE</scope>
</reference>
<dbReference type="InterPro" id="IPR017441">
    <property type="entry name" value="Protein_kinase_ATP_BS"/>
</dbReference>
<dbReference type="PROSITE" id="PS50011">
    <property type="entry name" value="PROTEIN_KINASE_DOM"/>
    <property type="match status" value="1"/>
</dbReference>
<dbReference type="EMBL" id="CAJGYO010000015">
    <property type="protein sequence ID" value="CAD6270451.1"/>
    <property type="molecule type" value="Genomic_DNA"/>
</dbReference>
<dbReference type="PROSITE" id="PS00107">
    <property type="entry name" value="PROTEIN_KINASE_ATP"/>
    <property type="match status" value="1"/>
</dbReference>
<dbReference type="GO" id="GO:0005524">
    <property type="term" value="F:ATP binding"/>
    <property type="evidence" value="ECO:0007669"/>
    <property type="project" value="UniProtKB-UniRule"/>
</dbReference>
<dbReference type="InterPro" id="IPR015943">
    <property type="entry name" value="WD40/YVTN_repeat-like_dom_sf"/>
</dbReference>
<dbReference type="FunFam" id="3.30.200.20:FF:000465">
    <property type="entry name" value="Cysteine-rich receptor-like protein kinase 6"/>
    <property type="match status" value="1"/>
</dbReference>
<dbReference type="PANTHER" id="PTHR45707:SF70">
    <property type="entry name" value="PROTEIN KINASE DOMAIN-CONTAINING PROTEIN"/>
    <property type="match status" value="1"/>
</dbReference>
<dbReference type="InterPro" id="IPR000719">
    <property type="entry name" value="Prot_kinase_dom"/>
</dbReference>
<dbReference type="AlphaFoldDB" id="A0A811RJ74"/>
<dbReference type="Gene3D" id="3.30.200.20">
    <property type="entry name" value="Phosphorylase Kinase, domain 1"/>
    <property type="match status" value="1"/>
</dbReference>
<organism evidence="3 4">
    <name type="scientific">Miscanthus lutarioriparius</name>
    <dbReference type="NCBI Taxonomy" id="422564"/>
    <lineage>
        <taxon>Eukaryota</taxon>
        <taxon>Viridiplantae</taxon>
        <taxon>Streptophyta</taxon>
        <taxon>Embryophyta</taxon>
        <taxon>Tracheophyta</taxon>
        <taxon>Spermatophyta</taxon>
        <taxon>Magnoliopsida</taxon>
        <taxon>Liliopsida</taxon>
        <taxon>Poales</taxon>
        <taxon>Poaceae</taxon>
        <taxon>PACMAD clade</taxon>
        <taxon>Panicoideae</taxon>
        <taxon>Andropogonodae</taxon>
        <taxon>Andropogoneae</taxon>
        <taxon>Saccharinae</taxon>
        <taxon>Miscanthus</taxon>
    </lineage>
</organism>
<dbReference type="SUPFAM" id="SSF50978">
    <property type="entry name" value="WD40 repeat-like"/>
    <property type="match status" value="1"/>
</dbReference>
<dbReference type="InterPro" id="IPR011009">
    <property type="entry name" value="Kinase-like_dom_sf"/>
</dbReference>
<dbReference type="Pfam" id="PF00069">
    <property type="entry name" value="Pkinase"/>
    <property type="match status" value="1"/>
</dbReference>
<dbReference type="GO" id="GO:0004672">
    <property type="term" value="F:protein kinase activity"/>
    <property type="evidence" value="ECO:0007669"/>
    <property type="project" value="InterPro"/>
</dbReference>
<dbReference type="PANTHER" id="PTHR45707">
    <property type="entry name" value="C2 CALCIUM/LIPID-BINDING PLANT PHOSPHORIBOSYLTRANSFERASE FAMILY PROTEIN"/>
    <property type="match status" value="1"/>
</dbReference>
<evidence type="ECO:0000259" key="2">
    <source>
        <dbReference type="PROSITE" id="PS50011"/>
    </source>
</evidence>
<dbReference type="Pfam" id="PF07714">
    <property type="entry name" value="PK_Tyr_Ser-Thr"/>
    <property type="match status" value="1"/>
</dbReference>
<dbReference type="Gene3D" id="1.10.510.10">
    <property type="entry name" value="Transferase(Phosphotransferase) domain 1"/>
    <property type="match status" value="1"/>
</dbReference>
<dbReference type="SMART" id="SM00320">
    <property type="entry name" value="WD40"/>
    <property type="match status" value="4"/>
</dbReference>
<protein>
    <recommendedName>
        <fullName evidence="2">Protein kinase domain-containing protein</fullName>
    </recommendedName>
</protein>
<dbReference type="InterPro" id="IPR036322">
    <property type="entry name" value="WD40_repeat_dom_sf"/>
</dbReference>
<comment type="caution">
    <text evidence="3">The sequence shown here is derived from an EMBL/GenBank/DDBJ whole genome shotgun (WGS) entry which is preliminary data.</text>
</comment>
<evidence type="ECO:0000313" key="4">
    <source>
        <dbReference type="Proteomes" id="UP000604825"/>
    </source>
</evidence>
<dbReference type="InterPro" id="IPR013783">
    <property type="entry name" value="Ig-like_fold"/>
</dbReference>
<dbReference type="InterPro" id="IPR001680">
    <property type="entry name" value="WD40_rpt"/>
</dbReference>